<comment type="caution">
    <text evidence="14">The sequence shown here is derived from an EMBL/GenBank/DDBJ whole genome shotgun (WGS) entry which is preliminary data.</text>
</comment>
<dbReference type="GO" id="GO:0005886">
    <property type="term" value="C:plasma membrane"/>
    <property type="evidence" value="ECO:0007669"/>
    <property type="project" value="TreeGrafter"/>
</dbReference>
<dbReference type="CDD" id="cd02440">
    <property type="entry name" value="AdoMet_MTases"/>
    <property type="match status" value="1"/>
</dbReference>
<feature type="region of interest" description="N-terminal hotdog fold" evidence="10">
    <location>
        <begin position="1"/>
        <end position="108"/>
    </location>
</feature>
<dbReference type="GO" id="GO:0004312">
    <property type="term" value="F:fatty acid synthase activity"/>
    <property type="evidence" value="ECO:0007669"/>
    <property type="project" value="TreeGrafter"/>
</dbReference>
<keyword evidence="4" id="KW-0963">Cytoplasm</keyword>
<keyword evidence="6" id="KW-0808">Transferase</keyword>
<feature type="region of interest" description="C-terminal hotdog fold" evidence="10">
    <location>
        <begin position="1957"/>
        <end position="2097"/>
    </location>
</feature>
<feature type="active site" description="Proton acceptor; for dehydratase activity" evidence="10">
    <location>
        <position position="1858"/>
    </location>
</feature>
<dbReference type="PROSITE" id="PS50075">
    <property type="entry name" value="CARRIER"/>
    <property type="match status" value="4"/>
</dbReference>
<dbReference type="Gene3D" id="1.10.1240.100">
    <property type="match status" value="2"/>
</dbReference>
<dbReference type="InterPro" id="IPR049552">
    <property type="entry name" value="PKS_DH_N"/>
</dbReference>
<dbReference type="Pfam" id="PF08659">
    <property type="entry name" value="KR"/>
    <property type="match status" value="3"/>
</dbReference>
<dbReference type="InterPro" id="IPR057326">
    <property type="entry name" value="KR_dom"/>
</dbReference>
<dbReference type="CDD" id="cd08953">
    <property type="entry name" value="KR_2_SDR_x"/>
    <property type="match status" value="3"/>
</dbReference>
<dbReference type="InterPro" id="IPR018201">
    <property type="entry name" value="Ketoacyl_synth_AS"/>
</dbReference>
<keyword evidence="5" id="KW-0597">Phosphoprotein</keyword>
<dbReference type="GO" id="GO:0031177">
    <property type="term" value="F:phosphopantetheine binding"/>
    <property type="evidence" value="ECO:0007669"/>
    <property type="project" value="InterPro"/>
</dbReference>
<dbReference type="GO" id="GO:0005737">
    <property type="term" value="C:cytoplasm"/>
    <property type="evidence" value="ECO:0007669"/>
    <property type="project" value="UniProtKB-SubCell"/>
</dbReference>
<keyword evidence="8" id="KW-0511">Multifunctional enzyme</keyword>
<feature type="active site" description="Proton donor; for dehydratase activity" evidence="10">
    <location>
        <position position="3468"/>
    </location>
</feature>
<dbReference type="InterPro" id="IPR020806">
    <property type="entry name" value="PKS_PP-bd"/>
</dbReference>
<evidence type="ECO:0000256" key="9">
    <source>
        <dbReference type="ARBA" id="ARBA00054155"/>
    </source>
</evidence>
<reference evidence="14 15" key="1">
    <citation type="submission" date="2014-07" db="EMBL/GenBank/DDBJ databases">
        <title>Genome of Flavobacterium reichenbachii LMG 25512.</title>
        <authorList>
            <person name="Stropko S.J."/>
            <person name="Pipes S.E."/>
            <person name="Newman J.D."/>
        </authorList>
    </citation>
    <scope>NUCLEOTIDE SEQUENCE [LARGE SCALE GENOMIC DNA]</scope>
    <source>
        <strain evidence="14 15">LMG 25512</strain>
    </source>
</reference>
<dbReference type="Pfam" id="PF08242">
    <property type="entry name" value="Methyltransf_12"/>
    <property type="match status" value="1"/>
</dbReference>
<dbReference type="InterPro" id="IPR014031">
    <property type="entry name" value="Ketoacyl_synth_C"/>
</dbReference>
<dbReference type="InterPro" id="IPR016039">
    <property type="entry name" value="Thiolase-like"/>
</dbReference>
<evidence type="ECO:0000256" key="8">
    <source>
        <dbReference type="ARBA" id="ARBA00023268"/>
    </source>
</evidence>
<feature type="domain" description="Ketosynthase family 3 (KS3)" evidence="12">
    <location>
        <begin position="2666"/>
        <end position="3099"/>
    </location>
</feature>
<dbReference type="SMART" id="SM00823">
    <property type="entry name" value="PKS_PP"/>
    <property type="match status" value="4"/>
</dbReference>
<dbReference type="InterPro" id="IPR036736">
    <property type="entry name" value="ACP-like_sf"/>
</dbReference>
<dbReference type="SUPFAM" id="SSF53901">
    <property type="entry name" value="Thiolase-like"/>
    <property type="match status" value="3"/>
</dbReference>
<feature type="active site" description="Proton donor; for dehydratase activity" evidence="10">
    <location>
        <position position="2013"/>
    </location>
</feature>
<feature type="active site" description="Proton acceptor; for dehydratase activity" evidence="10">
    <location>
        <position position="3309"/>
    </location>
</feature>
<dbReference type="InterPro" id="IPR049900">
    <property type="entry name" value="PKS_mFAS_DH"/>
</dbReference>
<dbReference type="FunFam" id="3.40.47.10:FF:000019">
    <property type="entry name" value="Polyketide synthase type I"/>
    <property type="match status" value="2"/>
</dbReference>
<feature type="active site" description="Proton donor; for dehydratase activity" evidence="10">
    <location>
        <position position="179"/>
    </location>
</feature>
<evidence type="ECO:0000256" key="7">
    <source>
        <dbReference type="ARBA" id="ARBA00022737"/>
    </source>
</evidence>
<feature type="region of interest" description="C-terminal hotdog fold" evidence="10">
    <location>
        <begin position="3411"/>
        <end position="3554"/>
    </location>
</feature>
<feature type="domain" description="Ketosynthase family 3 (KS3)" evidence="12">
    <location>
        <begin position="1231"/>
        <end position="1653"/>
    </location>
</feature>
<dbReference type="EMBL" id="JPRL01000001">
    <property type="protein sequence ID" value="KFF06343.1"/>
    <property type="molecule type" value="Genomic_DNA"/>
</dbReference>
<dbReference type="GO" id="GO:0004315">
    <property type="term" value="F:3-oxoacyl-[acyl-carrier-protein] synthase activity"/>
    <property type="evidence" value="ECO:0007669"/>
    <property type="project" value="InterPro"/>
</dbReference>
<dbReference type="STRING" id="362418.IW19_12810"/>
<dbReference type="InterPro" id="IPR020807">
    <property type="entry name" value="PKS_DH"/>
</dbReference>
<dbReference type="SMART" id="SM00825">
    <property type="entry name" value="PKS_KS"/>
    <property type="match status" value="3"/>
</dbReference>
<dbReference type="PROSITE" id="PS52019">
    <property type="entry name" value="PKS_MFAS_DH"/>
    <property type="match status" value="4"/>
</dbReference>
<feature type="active site" description="Proton acceptor; for dehydratase activity" evidence="10">
    <location>
        <position position="20"/>
    </location>
</feature>
<feature type="region of interest" description="N-terminal hotdog fold" evidence="10">
    <location>
        <begin position="4545"/>
        <end position="4665"/>
    </location>
</feature>
<dbReference type="Pfam" id="PF14765">
    <property type="entry name" value="PS-DH"/>
    <property type="match status" value="4"/>
</dbReference>
<evidence type="ECO:0000259" key="12">
    <source>
        <dbReference type="PROSITE" id="PS52004"/>
    </source>
</evidence>
<dbReference type="PANTHER" id="PTHR43775">
    <property type="entry name" value="FATTY ACID SYNTHASE"/>
    <property type="match status" value="1"/>
</dbReference>
<evidence type="ECO:0000313" key="14">
    <source>
        <dbReference type="EMBL" id="KFF06343.1"/>
    </source>
</evidence>
<feature type="domain" description="PKS/mFAS DH" evidence="13">
    <location>
        <begin position="3280"/>
        <end position="3554"/>
    </location>
</feature>
<feature type="domain" description="Carrier" evidence="11">
    <location>
        <begin position="1115"/>
        <end position="1188"/>
    </location>
</feature>
<dbReference type="PANTHER" id="PTHR43775:SF37">
    <property type="entry name" value="SI:DKEY-61P9.11"/>
    <property type="match status" value="1"/>
</dbReference>
<dbReference type="Gene3D" id="3.10.129.110">
    <property type="entry name" value="Polyketide synthase dehydratase"/>
    <property type="match status" value="4"/>
</dbReference>
<dbReference type="InterPro" id="IPR032821">
    <property type="entry name" value="PKS_assoc"/>
</dbReference>
<dbReference type="Pfam" id="PF16197">
    <property type="entry name" value="KAsynt_C_assoc"/>
    <property type="match status" value="1"/>
</dbReference>
<dbReference type="InterPro" id="IPR042104">
    <property type="entry name" value="PKS_dehydratase_sf"/>
</dbReference>
<dbReference type="InterPro" id="IPR006162">
    <property type="entry name" value="Ppantetheine_attach_site"/>
</dbReference>
<dbReference type="InterPro" id="IPR029063">
    <property type="entry name" value="SAM-dependent_MTases_sf"/>
</dbReference>
<dbReference type="Pfam" id="PF21089">
    <property type="entry name" value="PKS_DH_N"/>
    <property type="match status" value="3"/>
</dbReference>
<dbReference type="InterPro" id="IPR014030">
    <property type="entry name" value="Ketoacyl_synth_N"/>
</dbReference>
<dbReference type="SUPFAM" id="SSF53335">
    <property type="entry name" value="S-adenosyl-L-methionine-dependent methyltransferases"/>
    <property type="match status" value="1"/>
</dbReference>
<dbReference type="PROSITE" id="PS52004">
    <property type="entry name" value="KS3_2"/>
    <property type="match status" value="3"/>
</dbReference>
<organism evidence="14 15">
    <name type="scientific">Flavobacterium reichenbachii</name>
    <dbReference type="NCBI Taxonomy" id="362418"/>
    <lineage>
        <taxon>Bacteria</taxon>
        <taxon>Pseudomonadati</taxon>
        <taxon>Bacteroidota</taxon>
        <taxon>Flavobacteriia</taxon>
        <taxon>Flavobacteriales</taxon>
        <taxon>Flavobacteriaceae</taxon>
        <taxon>Flavobacterium</taxon>
    </lineage>
</organism>
<accession>A0A085ZPH9</accession>
<dbReference type="InterPro" id="IPR054514">
    <property type="entry name" value="RhiE-like_linker"/>
</dbReference>
<evidence type="ECO:0000259" key="13">
    <source>
        <dbReference type="PROSITE" id="PS52019"/>
    </source>
</evidence>
<dbReference type="InterPro" id="IPR020841">
    <property type="entry name" value="PKS_Beta-ketoAc_synthase_dom"/>
</dbReference>
<dbReference type="SMART" id="SM01294">
    <property type="entry name" value="PKS_PP_betabranch"/>
    <property type="match status" value="1"/>
</dbReference>
<dbReference type="GO" id="GO:0006633">
    <property type="term" value="P:fatty acid biosynthetic process"/>
    <property type="evidence" value="ECO:0007669"/>
    <property type="project" value="InterPro"/>
</dbReference>
<feature type="domain" description="Ketosynthase family 3 (KS3)" evidence="12">
    <location>
        <begin position="4102"/>
        <end position="4524"/>
    </location>
</feature>
<dbReference type="SMART" id="SM00822">
    <property type="entry name" value="PKS_KR"/>
    <property type="match status" value="3"/>
</dbReference>
<dbReference type="Pfam" id="PF02801">
    <property type="entry name" value="Ketoacyl-synt_C"/>
    <property type="match status" value="3"/>
</dbReference>
<dbReference type="RefSeq" id="WP_035684579.1">
    <property type="nucleotide sequence ID" value="NZ_JPRL01000001.1"/>
</dbReference>
<protein>
    <recommendedName>
        <fullName evidence="16">Carrier domain-containing protein</fullName>
    </recommendedName>
</protein>
<evidence type="ECO:0000256" key="1">
    <source>
        <dbReference type="ARBA" id="ARBA00004496"/>
    </source>
</evidence>
<dbReference type="InterPro" id="IPR013217">
    <property type="entry name" value="Methyltransf_12"/>
</dbReference>
<comment type="function">
    <text evidence="9">Involved in production of the polyketide antibiotic thailandamide.</text>
</comment>
<dbReference type="SUPFAM" id="SSF47336">
    <property type="entry name" value="ACP-like"/>
    <property type="match status" value="4"/>
</dbReference>
<keyword evidence="7" id="KW-0677">Repeat</keyword>
<evidence type="ECO:0000256" key="5">
    <source>
        <dbReference type="ARBA" id="ARBA00022553"/>
    </source>
</evidence>
<dbReference type="CDD" id="cd00833">
    <property type="entry name" value="PKS"/>
    <property type="match status" value="3"/>
</dbReference>
<comment type="caution">
    <text evidence="10">Lacks conserved residue(s) required for the propagation of feature annotation.</text>
</comment>
<evidence type="ECO:0000256" key="3">
    <source>
        <dbReference type="ARBA" id="ARBA00022450"/>
    </source>
</evidence>
<feature type="region of interest" description="C-terminal hotdog fold" evidence="10">
    <location>
        <begin position="4681"/>
        <end position="4821"/>
    </location>
</feature>
<comment type="pathway">
    <text evidence="2">Antibiotic biosynthesis.</text>
</comment>
<feature type="region of interest" description="C-terminal hotdog fold" evidence="10">
    <location>
        <begin position="122"/>
        <end position="260"/>
    </location>
</feature>
<dbReference type="GO" id="GO:0071770">
    <property type="term" value="P:DIM/DIP cell wall layer assembly"/>
    <property type="evidence" value="ECO:0007669"/>
    <property type="project" value="TreeGrafter"/>
</dbReference>
<feature type="domain" description="Carrier" evidence="11">
    <location>
        <begin position="3979"/>
        <end position="4056"/>
    </location>
</feature>
<gene>
    <name evidence="14" type="ORF">IW19_12810</name>
</gene>
<dbReference type="Pfam" id="PF22336">
    <property type="entry name" value="RhiE-like_linker"/>
    <property type="match status" value="2"/>
</dbReference>
<dbReference type="SUPFAM" id="SSF51735">
    <property type="entry name" value="NAD(P)-binding Rossmann-fold domains"/>
    <property type="match status" value="3"/>
</dbReference>
<feature type="region of interest" description="N-terminal hotdog fold" evidence="10">
    <location>
        <begin position="3280"/>
        <end position="3397"/>
    </location>
</feature>
<evidence type="ECO:0000259" key="11">
    <source>
        <dbReference type="PROSITE" id="PS50075"/>
    </source>
</evidence>
<evidence type="ECO:0000256" key="2">
    <source>
        <dbReference type="ARBA" id="ARBA00004792"/>
    </source>
</evidence>
<proteinExistence type="predicted"/>
<feature type="region of interest" description="N-terminal hotdog fold" evidence="10">
    <location>
        <begin position="1829"/>
        <end position="1943"/>
    </location>
</feature>
<evidence type="ECO:0000313" key="15">
    <source>
        <dbReference type="Proteomes" id="UP000028715"/>
    </source>
</evidence>
<dbReference type="SMART" id="SM00826">
    <property type="entry name" value="PKS_DH"/>
    <property type="match status" value="2"/>
</dbReference>
<dbReference type="eggNOG" id="COG3321">
    <property type="taxonomic scope" value="Bacteria"/>
</dbReference>
<name>A0A085ZPH9_9FLAO</name>
<dbReference type="InterPro" id="IPR009081">
    <property type="entry name" value="PP-bd_ACP"/>
</dbReference>
<dbReference type="InterPro" id="IPR013968">
    <property type="entry name" value="PKS_KR"/>
</dbReference>
<evidence type="ECO:0000256" key="10">
    <source>
        <dbReference type="PROSITE-ProRule" id="PRU01363"/>
    </source>
</evidence>
<keyword evidence="3" id="KW-0596">Phosphopantetheine</keyword>
<feature type="domain" description="Carrier" evidence="11">
    <location>
        <begin position="4823"/>
        <end position="4909"/>
    </location>
</feature>
<feature type="domain" description="PKS/mFAS DH" evidence="13">
    <location>
        <begin position="4545"/>
        <end position="4821"/>
    </location>
</feature>
<dbReference type="Proteomes" id="UP000028715">
    <property type="component" value="Unassembled WGS sequence"/>
</dbReference>
<dbReference type="InterPro" id="IPR050091">
    <property type="entry name" value="PKS_NRPS_Biosynth_Enz"/>
</dbReference>
<dbReference type="PROSITE" id="PS00012">
    <property type="entry name" value="PHOSPHOPANTETHEINE"/>
    <property type="match status" value="1"/>
</dbReference>
<keyword evidence="15" id="KW-1185">Reference proteome</keyword>
<comment type="subcellular location">
    <subcellularLocation>
        <location evidence="1">Cytoplasm</location>
    </subcellularLocation>
</comment>
<dbReference type="Gene3D" id="3.40.50.720">
    <property type="entry name" value="NAD(P)-binding Rossmann-like Domain"/>
    <property type="match status" value="3"/>
</dbReference>
<evidence type="ECO:0008006" key="16">
    <source>
        <dbReference type="Google" id="ProtNLM"/>
    </source>
</evidence>
<sequence length="4928" mass="552970">MKIRKFKSIFSGDEYFFTDHEVNSMKVLPGAAYLELARAAGEICSDEKITSIHNVNWIDMLESKTNATKVETRIFENKGVLSYEIYDVTQEKERIVTSGYFGTAKLKEVSPFNIDSIKKRLENFKSGKDCYNHFKKIGILYGAQLKGIQELYYSDHESLARIELHTAANSLVLTPEIIDNAFQACVGFNFSEEKGIEVPYSVGTVEIHENLDTEIWAYIKKDNQKANINSYTIQVLNGKGELLVSLKDFVTLPIQKEIDKKETAIIYHPVWSRLPIIHKPIKNLKSALLITGKGAKDENFLHQLQLILSLQSTQSTILEEVPDIILDDTDIFLLNGLFSTGDKNSFLGAEIIVFEQIKKIQAAYGNKSVRLTVLTLKTVQVFNQDSCEIYGGGIAGLIGSFAKEQTNCQVRLIDLSSLELKSGDIEKINNFPYDYNGEIIAFRENFFYQQKLYPITLNTSDNSKLKQDGVYVLLGGSGGIGQVTSRYLMQKYNARIVWLGRSPLTSEIQLAQKQSAVNGIEPLYICCDANDAVSMKNAYQQVKLNYDQINGLFHLAIVLHDRLLTNMTSSDFEKSYFPKSLGSHNFIESFQDKNLDFICFYSSVQSQWSAKGQANYASGCSYKDSLSRFINQNTKIPCYTINWGYWGETGIVSSQNYRESMAALGIGSITASKGMKVLEETLKQNLNQIIAVELSDQIKYPMYNLVQKEAMTSITVETELDVQLTDIKLYDYSEGVEEAFRQICVKIVYQKLLEFGIGNGTKVNTLVEELDIQPKYRRLLTELLRELCAENYILIANDEITITEKAQQEINLFNFDKALSTFVINNSQYNSYANLLKICMASFNEILLGFKNATDIIFPFGSMELVSDVYNSGDQSDYFNQILSESVTDGIGKLKTSHKIRILEIGAGTGGTSQFMFEKLKSCQQQIEYVYTDVSQSFLLHAEQNFKGDAPYLKTQIFNIEKSPEQQGFELGSFDVVIGSNVVHATKNIASTLKNIKQVLKKDGVLILNELAKTELFSTLTFGLLDGWWNYNDDEIRLEGSPGLSSENWKTVFKELGFNKIQSNSCTAHLPQQIITCVSDGNITFDLNIVDKTLPQLSKVNNTITVELDQEKYKLKVTTYLRKIFSKILKLEESRIGLNTPFAALGVDSILIGTLSKELSNELGEVSATNFFEYGNINELAVYFLENHIEYFRENEASEQPQKKIIESSEEKPFSKVQEKKEEEVQALNNNEPIAIIGISGKYPKADSIEEFWENLKSGKDCITEIPTERWNNENYYDTEKGKDGTINSNYGGFLTGIDQFDPLFFNISPLDAERMDPQERLFLQTAWESIEDAGYAVEKLAEKKTGVYVGVMYEEYQLFGAEESLKGNPLVLGGSASSIANRVSYYCNFRGPSMAVDTMCSSSLTAIHLACNDLKLGHTQVAIAGGVNITVHPNKYLMLSRGAFLSNRGKCESFGIKGEGFIPGEGVGAIVLKKLSDALLDGDRIYAVIKGSSVNHGGKANGYTVPKPTAQADVISSAIKNSGVDPNDISYIEAHGTGTSLGDPVEIAGLEKAFGTAKKQFCSIGSVKSNIGHSESAAGIAGVTKIILQLKHNLLVPSLHSTELNPNINFQKSPFKVQQKLEQWNKIDDKARLAGISSFGAGGSNAHLIIEEFTAQPARVETSKENLILISAKDTERLRELAYKLQKFVEYSEDVSLDDIAYTLQVGRTVMNERLAFVVADKAQLIQKIEDYIAGDKTNLMLGNYASSGIDLLIDNEAGKTFVDTIIKNNEIRTLGQLWINGVTIDWSLLYNYQKPNKISLPTYPFSKEKYWFQSLKMNVSLATNTKHLLLHENTSTLYKLGFTTHFTGKEQVIEDHIVRKKKILSGVAYLEMCREAGARVAQEKISVIKNVAWLRPVDIDDIAVAVHTNLFPLENGLSFSIYSTEDIEHCTGLLTYDIPEIKENFNLSKIKSRLNQTKKGSDCYDFFKSLQLEHGPSFQGIQELHFNKNEALSKITLPLNGQYVLQPGIMDSALQTCAAFSFNKENISLFLPFSLKEISIHAELKETVWCYAIKNETENEDRISSYTLFILNESGEVLVSMKDFVTLPIVNNDEQEQTLFYTNVWKNVPLIQNSNLEINKNSSLIILGEDSEFEKKISEYFTEEIFNFQEPNEYETFFRLLNLIQKKNKSKIPVHLILLFDVANEIKFSFLTGLLRTAKIENINLDFRIISLTGIKNRSAEHVCNIIHEECSQEALEVRYENDLRTVKVLKPIHLQSDNYINQIKEEGLYVIAGGSGGIGRIIATEISKTKKTKIILLGRRNEIGDLPDCISDSAKISYLQCDIENSIQVQNCIEKIKKDFGAINGIIHSAGIIRDSFLNDKTKEEAQIVLNVKIQGVKNLDEATKSEKLDFMLLFSSIASITGNAGQGDYAASNAYLDAFSLYRNEMRDNGERYGKTISINWPLWEEGGMQLPDSIKKEVKKSWGIVSLGNNKGIAALHKILNTDFNQVIVYYGIKDIIEKRLYTTPRNTDIKVRNSSKNVNFETWRDNDLNSKIENSILAIISKLIKLDPDKIKKEEEFGTYGFDSVSLTKFANELSQLYKLEITPTVFFNSSTVLDLTVHLIENYGIEIGLTYEIEKSNETVSNQFSEDNKKTNEKRSGLILAETPRFTKSKIIEFEHQQEDPIAIVGISGRFPGTKNLEDFWNSIKENKDLITEIPVERWDWKAIYGDSSKEKNKTKAKWGGFIEEIGTFDPLYFNISPAEAELMDPQQRITLQAVYNALEDAGIPASKIKGTNTGVYIGCSSSDYKTLIAKNTDISNSTLATTGNSQSVLVNRISYLLDLHGPSEPIDTACSSSLIAIHRAIENIHNGDCEMAIAGGVNALLTPELTLSFSQAGVLSEDGRCKTFDEKANGYVRGEGVGIVILKKLSKAKLDGDPIYGLIKGSAVNHGGKANTMTSPNSNAQKELLLKAYRTAKIDPRDVGYIEAHGTGTHLGDPVECEGLKLAFKQLYKDNGLPLPSEPHCGLGSVKTNVGHLEAAAGIVGLIKLLFAIKNETIPGNVHLEVPNPYLNFTDTPFYLQKETTKWERRQGKPRIAGISSFGAGGSNAHIVIEEYIPEKVVHIKEEKGPFLILLSAKNLSRLKERVKDLLNYFEEKPNLSLQNVAYTLQVGREHMDERLAFEAVDYHMVIDVLSAYLVGNNENITTGNIRKPALDFRLKDIEEKEYADSVLEQKDFQSLIRLWINGVAVDWNTLYDNNFTPTKISLPTYPFEKKYFWVSTSDNGIANQTYAEKLHPLVHQNESTLIKQHFTSTYFGDEPFLRDHQVNGEKMLPGVAYLELARAAGALSLDKKITGLRDVTWLTPISVKGVSEKIGITILEKNDVIGYEIYSESEGNLKIHSRGKFQTKNEGSKKKFDLTSLRGKLTNNRDQEDCYLHFKKLGLDYGETFQGIKKLYYSDSEALSQIILPKTEEGYLLPPGIMDSALQTCAGFSFLNNMQGQELPFSVKEVNIFDSLQGELWCYVEKSQNKNNKVSSYQIHLLNSEGEEVLNFVDFTALPIKQLQQSILESSAKVQLYHSVWKSGIESKRQNECKTIVLLNEGSLLLAEKLQEELEIEVMLFSSANEIEKWWEISTMIKKYNNQGSIQLLLVYQNSDYLQVDFLSGLLKTAKLEFPKINGKLLGLDSITIRDLDQITGYIEAEIGRDEDEVRYVNGVREVKQTESFLSIESGKECRIEKDGVYIITGGFGGLGQIMAEYITKTEDVRLVILGKSKLDANRKVLLEKWNNASYYNCDLNNREDVFKCIGEIKQTIGAIKGLIHCAGTTQDSLIVNKTKEEIATVFAPKINGVKFLDEATQYEALDFMVLFSSITAVIGSAGQGCYSAANAYLNSFARHRNELAAKDKRNGHTISIDWPLWEDGGIKMADQNKVFLKKKWGMEPLPAQEGVIVFEKLLTCDLDYCIITFGESQKIEKALISNQTENQIIQVVQEAKHSVKEIQKILKEICGSLLKIEEKDIDIDVDFTEYGVDSIMMMSILNALEERFKTVMEPTIIVNYPTIELLADFLESENIKKPLVDLVSQEMIKESFLEKADFPDIKKSTEETKKIITEESSENEKKIAIIGMACHLPGSDNIKEFWDNLKAGKELISNTPKERWDMSDYFSEQEELDKTYTDKGGFINNPGLFDAVYFKISDDEALSMDPQQRLTLELTRQLIANCGYNKKEIANSNTGVYVGAKDNNYVRNNYHLLPKGTHQNVIVNNISNMIAARVSDFYNFKGASMVIDTACSSSLVAIHHACEDILNGKIEMAIAGGISILVDAFGHIAFSQAKVLSRDGHSYVFDERAEGFVLGEGGGLVMLKGYEQAKRDGDNILGAIIGSAINNDGKTMGLTVPNKEGQKEVIQKALDKTSISPENISYYEAHGTGTLLGDPIEVKAATEIYQQYSSQKEFCALGSVKSNLGHNMTAAGVTGLIKILLQMQYDQIVPTINCENPHPRFKFSQSPFYPNTSLKDWNVEHKIAAISSFGFGGTNCHLIIENNKNKTESLRKPLVVERLSNKSYWLGEEIREITNKEPLVNSLSEVFSYQEAYLKDHLINGNRVLLGTTFLGLVTNLLFTKSEKALVLSRILFKNQVILNSNEQIKIAVSLANDTFSVSSESTDTDSIIDIAEGKLEENLLIMPLNCLSEIKILKENAALTLEKEAFYQKDLEKGIMQGESLRVIEKIFIGENKSLAELRLPEQEGIHEYKLIDPVLLNGGLVTALALIKDMDTAFLPLMIKELKIYEKIPKQCFVIGEIVKTNREIIEADFKFYSLKGDVIGEVTGFVCKRTIFTDSEITKLSEHSEEIKKEQAELFLRRVLQTSSSKDISRISSEKNFMDMGIDSSELIALVKIMEEELGAELYPTLFFEYQNLKELSEYLEEEYPNRFSSKIVHEKIINHQLR</sequence>
<dbReference type="Gene3D" id="1.10.1200.10">
    <property type="entry name" value="ACP-like"/>
    <property type="match status" value="4"/>
</dbReference>
<dbReference type="InterPro" id="IPR049551">
    <property type="entry name" value="PKS_DH_C"/>
</dbReference>
<feature type="domain" description="Carrier" evidence="11">
    <location>
        <begin position="2533"/>
        <end position="2610"/>
    </location>
</feature>
<feature type="domain" description="PKS/mFAS DH" evidence="13">
    <location>
        <begin position="1829"/>
        <end position="2097"/>
    </location>
</feature>
<dbReference type="Gene3D" id="3.40.50.150">
    <property type="entry name" value="Vaccinia Virus protein VP39"/>
    <property type="match status" value="1"/>
</dbReference>
<dbReference type="Pfam" id="PF00550">
    <property type="entry name" value="PP-binding"/>
    <property type="match status" value="4"/>
</dbReference>
<dbReference type="InterPro" id="IPR036291">
    <property type="entry name" value="NAD(P)-bd_dom_sf"/>
</dbReference>
<dbReference type="Pfam" id="PF00109">
    <property type="entry name" value="ketoacyl-synt"/>
    <property type="match status" value="3"/>
</dbReference>
<evidence type="ECO:0000256" key="4">
    <source>
        <dbReference type="ARBA" id="ARBA00022490"/>
    </source>
</evidence>
<evidence type="ECO:0000256" key="6">
    <source>
        <dbReference type="ARBA" id="ARBA00022679"/>
    </source>
</evidence>
<dbReference type="PROSITE" id="PS00606">
    <property type="entry name" value="KS3_1"/>
    <property type="match status" value="1"/>
</dbReference>
<dbReference type="OrthoDB" id="1230081at2"/>
<feature type="domain" description="PKS/mFAS DH" evidence="13">
    <location>
        <begin position="1"/>
        <end position="260"/>
    </location>
</feature>
<dbReference type="Gene3D" id="3.40.47.10">
    <property type="match status" value="3"/>
</dbReference>